<protein>
    <submittedName>
        <fullName evidence="4">RND transporter</fullName>
    </submittedName>
</protein>
<dbReference type="InterPro" id="IPR058647">
    <property type="entry name" value="BSH_CzcB-like"/>
</dbReference>
<evidence type="ECO:0000256" key="1">
    <source>
        <dbReference type="ARBA" id="ARBA00009477"/>
    </source>
</evidence>
<dbReference type="SUPFAM" id="SSF111369">
    <property type="entry name" value="HlyD-like secretion proteins"/>
    <property type="match status" value="1"/>
</dbReference>
<dbReference type="Pfam" id="PF25973">
    <property type="entry name" value="BSH_CzcB"/>
    <property type="match status" value="1"/>
</dbReference>
<comment type="similarity">
    <text evidence="1">Belongs to the membrane fusion protein (MFP) (TC 8.A.1) family.</text>
</comment>
<dbReference type="Gene3D" id="2.40.50.100">
    <property type="match status" value="1"/>
</dbReference>
<evidence type="ECO:0000259" key="2">
    <source>
        <dbReference type="Pfam" id="PF25954"/>
    </source>
</evidence>
<dbReference type="GO" id="GO:0015562">
    <property type="term" value="F:efflux transmembrane transporter activity"/>
    <property type="evidence" value="ECO:0007669"/>
    <property type="project" value="TreeGrafter"/>
</dbReference>
<name>A0A0A2LSH8_9FLAO</name>
<feature type="domain" description="CusB-like beta-barrel" evidence="2">
    <location>
        <begin position="216"/>
        <end position="286"/>
    </location>
</feature>
<dbReference type="InterPro" id="IPR006143">
    <property type="entry name" value="RND_pump_MFP"/>
</dbReference>
<dbReference type="Pfam" id="PF25954">
    <property type="entry name" value="Beta-barrel_RND_2"/>
    <property type="match status" value="1"/>
</dbReference>
<dbReference type="GO" id="GO:1990281">
    <property type="term" value="C:efflux pump complex"/>
    <property type="evidence" value="ECO:0007669"/>
    <property type="project" value="TreeGrafter"/>
</dbReference>
<evidence type="ECO:0000259" key="3">
    <source>
        <dbReference type="Pfam" id="PF25973"/>
    </source>
</evidence>
<evidence type="ECO:0000313" key="4">
    <source>
        <dbReference type="EMBL" id="KGO79135.1"/>
    </source>
</evidence>
<dbReference type="Gene3D" id="2.40.30.170">
    <property type="match status" value="1"/>
</dbReference>
<dbReference type="Gene3D" id="2.40.420.20">
    <property type="match status" value="1"/>
</dbReference>
<dbReference type="EMBL" id="JRLV01000020">
    <property type="protein sequence ID" value="KGO79135.1"/>
    <property type="molecule type" value="Genomic_DNA"/>
</dbReference>
<sequence length="362" mass="39505">MKRYSVKNTILLPGLLLLMAGCGKTDKEAVTESKAPVLETFNLQKEILSSSVSIPAEMTGFQYVDLYAKVSSYVKDLKVDIGSKVKKGQLLIELEAPEISSQLAAAESQLHSQEAIYTASNSTYNRFLETSKVEGTISKNDLEVALSRKNSDYAKLQAAKAAYKEVQIMQSYLQIRAPFDGVVTARNINTGAYVGPAGKGSELPLLTVQDDKKLRLSVAVPETYAAYLKHGDSISFTVRSLPNQTFKAKIARMSGALDARLRSERVEMDIENNTLLMPGMVAEVTLPLKSADSTFVVSKSAVVTYSEGTFVVQSVNGKAHRVTVKKGRTEGDKVEIYSDSLKENDKLVKLASEEIREGSALN</sequence>
<dbReference type="eggNOG" id="COG0845">
    <property type="taxonomic scope" value="Bacteria"/>
</dbReference>
<dbReference type="Proteomes" id="UP000030129">
    <property type="component" value="Unassembled WGS sequence"/>
</dbReference>
<dbReference type="NCBIfam" id="TIGR01730">
    <property type="entry name" value="RND_mfp"/>
    <property type="match status" value="1"/>
</dbReference>
<dbReference type="PANTHER" id="PTHR30469">
    <property type="entry name" value="MULTIDRUG RESISTANCE PROTEIN MDTA"/>
    <property type="match status" value="1"/>
</dbReference>
<comment type="caution">
    <text evidence="4">The sequence shown here is derived from an EMBL/GenBank/DDBJ whole genome shotgun (WGS) entry which is preliminary data.</text>
</comment>
<accession>A0A0A2LSH8</accession>
<dbReference type="Gene3D" id="1.10.287.470">
    <property type="entry name" value="Helix hairpin bin"/>
    <property type="match status" value="1"/>
</dbReference>
<dbReference type="RefSeq" id="WP_035135579.1">
    <property type="nucleotide sequence ID" value="NZ_JRLV01000020.1"/>
</dbReference>
<reference evidence="4 5" key="1">
    <citation type="submission" date="2013-09" db="EMBL/GenBank/DDBJ databases">
        <authorList>
            <person name="Zeng Z."/>
            <person name="Chen C."/>
        </authorList>
    </citation>
    <scope>NUCLEOTIDE SEQUENCE [LARGE SCALE GENOMIC DNA]</scope>
    <source>
        <strain evidence="4 5">F44-8</strain>
    </source>
</reference>
<dbReference type="STRING" id="1406840.Q763_14755"/>
<dbReference type="PROSITE" id="PS51257">
    <property type="entry name" value="PROKAR_LIPOPROTEIN"/>
    <property type="match status" value="1"/>
</dbReference>
<evidence type="ECO:0000313" key="5">
    <source>
        <dbReference type="Proteomes" id="UP000030129"/>
    </source>
</evidence>
<feature type="domain" description="CzcB-like barrel-sandwich hybrid" evidence="3">
    <location>
        <begin position="64"/>
        <end position="195"/>
    </location>
</feature>
<proteinExistence type="inferred from homology"/>
<gene>
    <name evidence="4" type="ORF">Q763_14755</name>
</gene>
<dbReference type="AlphaFoldDB" id="A0A0A2LSH8"/>
<dbReference type="PANTHER" id="PTHR30469:SF37">
    <property type="entry name" value="RAGD PROTEIN"/>
    <property type="match status" value="1"/>
</dbReference>
<keyword evidence="5" id="KW-1185">Reference proteome</keyword>
<organism evidence="4 5">
    <name type="scientific">Flavobacterium beibuense F44-8</name>
    <dbReference type="NCBI Taxonomy" id="1406840"/>
    <lineage>
        <taxon>Bacteria</taxon>
        <taxon>Pseudomonadati</taxon>
        <taxon>Bacteroidota</taxon>
        <taxon>Flavobacteriia</taxon>
        <taxon>Flavobacteriales</taxon>
        <taxon>Flavobacteriaceae</taxon>
        <taxon>Flavobacterium</taxon>
    </lineage>
</organism>
<dbReference type="InterPro" id="IPR058792">
    <property type="entry name" value="Beta-barrel_RND_2"/>
</dbReference>